<dbReference type="EMBL" id="ML211182">
    <property type="protein sequence ID" value="TFK86803.1"/>
    <property type="molecule type" value="Genomic_DNA"/>
</dbReference>
<dbReference type="AlphaFoldDB" id="A0A5C3PLD6"/>
<reference evidence="3 4" key="1">
    <citation type="journal article" date="2019" name="Nat. Ecol. Evol.">
        <title>Megaphylogeny resolves global patterns of mushroom evolution.</title>
        <authorList>
            <person name="Varga T."/>
            <person name="Krizsan K."/>
            <person name="Foldi C."/>
            <person name="Dima B."/>
            <person name="Sanchez-Garcia M."/>
            <person name="Sanchez-Ramirez S."/>
            <person name="Szollosi G.J."/>
            <person name="Szarkandi J.G."/>
            <person name="Papp V."/>
            <person name="Albert L."/>
            <person name="Andreopoulos W."/>
            <person name="Angelini C."/>
            <person name="Antonin V."/>
            <person name="Barry K.W."/>
            <person name="Bougher N.L."/>
            <person name="Buchanan P."/>
            <person name="Buyck B."/>
            <person name="Bense V."/>
            <person name="Catcheside P."/>
            <person name="Chovatia M."/>
            <person name="Cooper J."/>
            <person name="Damon W."/>
            <person name="Desjardin D."/>
            <person name="Finy P."/>
            <person name="Geml J."/>
            <person name="Haridas S."/>
            <person name="Hughes K."/>
            <person name="Justo A."/>
            <person name="Karasinski D."/>
            <person name="Kautmanova I."/>
            <person name="Kiss B."/>
            <person name="Kocsube S."/>
            <person name="Kotiranta H."/>
            <person name="LaButti K.M."/>
            <person name="Lechner B.E."/>
            <person name="Liimatainen K."/>
            <person name="Lipzen A."/>
            <person name="Lukacs Z."/>
            <person name="Mihaltcheva S."/>
            <person name="Morgado L.N."/>
            <person name="Niskanen T."/>
            <person name="Noordeloos M.E."/>
            <person name="Ohm R.A."/>
            <person name="Ortiz-Santana B."/>
            <person name="Ovrebo C."/>
            <person name="Racz N."/>
            <person name="Riley R."/>
            <person name="Savchenko A."/>
            <person name="Shiryaev A."/>
            <person name="Soop K."/>
            <person name="Spirin V."/>
            <person name="Szebenyi C."/>
            <person name="Tomsovsky M."/>
            <person name="Tulloss R.E."/>
            <person name="Uehling J."/>
            <person name="Grigoriev I.V."/>
            <person name="Vagvolgyi C."/>
            <person name="Papp T."/>
            <person name="Martin F.M."/>
            <person name="Miettinen O."/>
            <person name="Hibbett D.S."/>
            <person name="Nagy L.G."/>
        </authorList>
    </citation>
    <scope>NUCLEOTIDE SEQUENCE [LARGE SCALE GENOMIC DNA]</scope>
    <source>
        <strain evidence="3 4">HHB13444</strain>
    </source>
</reference>
<feature type="compositionally biased region" description="Low complexity" evidence="2">
    <location>
        <begin position="744"/>
        <end position="753"/>
    </location>
</feature>
<evidence type="ECO:0000313" key="4">
    <source>
        <dbReference type="Proteomes" id="UP000308197"/>
    </source>
</evidence>
<name>A0A5C3PLD6_9APHY</name>
<dbReference type="STRING" id="1314778.A0A5C3PLD6"/>
<feature type="compositionally biased region" description="Basic residues" evidence="2">
    <location>
        <begin position="608"/>
        <end position="619"/>
    </location>
</feature>
<feature type="region of interest" description="Disordered" evidence="2">
    <location>
        <begin position="83"/>
        <end position="202"/>
    </location>
</feature>
<feature type="compositionally biased region" description="Low complexity" evidence="2">
    <location>
        <begin position="768"/>
        <end position="781"/>
    </location>
</feature>
<dbReference type="InParanoid" id="A0A5C3PLD6"/>
<feature type="compositionally biased region" description="Low complexity" evidence="2">
    <location>
        <begin position="109"/>
        <end position="130"/>
    </location>
</feature>
<feature type="compositionally biased region" description="Polar residues" evidence="2">
    <location>
        <begin position="544"/>
        <end position="556"/>
    </location>
</feature>
<proteinExistence type="predicted"/>
<keyword evidence="4" id="KW-1185">Reference proteome</keyword>
<keyword evidence="1" id="KW-0175">Coiled coil</keyword>
<accession>A0A5C3PLD6</accession>
<gene>
    <name evidence="3" type="ORF">K466DRAFT_139173</name>
</gene>
<feature type="region of interest" description="Disordered" evidence="2">
    <location>
        <begin position="439"/>
        <end position="511"/>
    </location>
</feature>
<evidence type="ECO:0000313" key="3">
    <source>
        <dbReference type="EMBL" id="TFK86803.1"/>
    </source>
</evidence>
<feature type="region of interest" description="Disordered" evidence="2">
    <location>
        <begin position="544"/>
        <end position="581"/>
    </location>
</feature>
<organism evidence="3 4">
    <name type="scientific">Polyporus arcularius HHB13444</name>
    <dbReference type="NCBI Taxonomy" id="1314778"/>
    <lineage>
        <taxon>Eukaryota</taxon>
        <taxon>Fungi</taxon>
        <taxon>Dikarya</taxon>
        <taxon>Basidiomycota</taxon>
        <taxon>Agaricomycotina</taxon>
        <taxon>Agaricomycetes</taxon>
        <taxon>Polyporales</taxon>
        <taxon>Polyporaceae</taxon>
        <taxon>Polyporus</taxon>
    </lineage>
</organism>
<feature type="compositionally biased region" description="Low complexity" evidence="2">
    <location>
        <begin position="479"/>
        <end position="505"/>
    </location>
</feature>
<dbReference type="Proteomes" id="UP000308197">
    <property type="component" value="Unassembled WGS sequence"/>
</dbReference>
<evidence type="ECO:0000256" key="2">
    <source>
        <dbReference type="SAM" id="MobiDB-lite"/>
    </source>
</evidence>
<feature type="compositionally biased region" description="Polar residues" evidence="2">
    <location>
        <begin position="571"/>
        <end position="581"/>
    </location>
</feature>
<sequence>MILRRIADHNTIRALQAQSRRHADVNEHETQVSGAVETGLLQKVEELAQENARMRAELDRYTTLPNPLPRPPEHIPLVTSMTREHVTPSVHSTQHVLSQLGFGPPPVAPEAAPSAQSRSSSGSSRARAPSVHFDNTAPGRDRDPRSKYVVTADGEQLRQERTKRPHLVVPGAPPSQKVIPPRLTDGDSDGTPRPPPAPVAPGRAYFPPHLQRYAPKDTSPCVWVGDPDTPREILPTEVPLESLAPQFHQGSSSYPMQGTPTGLSAPPPVIPPPPPGFVVPHTPAQTSTAQLPLDLDRVQWDIRPAHTEGYVPANIPSVGGIVWVAEAQARQLRIRPRGYDRSKYYVVAREASQLEDRDRAPPQANPLQLSGIPQVPIAGPSSSVSQHGQYDPLPGTSTAVSTLFQDAIPSRRTDASSASSSSISLSSIDILAGPVAQGSRSARSAASGRSHRDDLGLNLATLPDPRRSAGGRVQEEPESQPSPASSWGTSRARSSRNSSLGNLNLHNFPAQPIPHQRESLEQLPVGELNGGPVVLNEMMTPRQGTSLFGDSMSVSGRSDPAQASGLLLNPSAGSSRQVVSSLQDLEDVNRSLMQLPGSQERGPESRRSSRPSTRHSRHRSISEDEGESLVGPRTGLTLYASRPGTNYASRHASGGPSPPAQSRPRSGASSRSHAESAHSSHSHHSSYSGHSNQSAHTSNSHRSNDHHGRARRGSTASALDSYRERDPEPAAWTTAPSDMQPYGSSRSQYSSDSRAQKSHESIPRAMDGLGSSHASSGSLGLTFEAPSTSSAVTGTGEQAAGIHAPRPVNGRRSSFFGASAAWNGRSGH</sequence>
<feature type="region of interest" description="Disordered" evidence="2">
    <location>
        <begin position="593"/>
        <end position="828"/>
    </location>
</feature>
<feature type="coiled-coil region" evidence="1">
    <location>
        <begin position="37"/>
        <end position="64"/>
    </location>
</feature>
<evidence type="ECO:0000256" key="1">
    <source>
        <dbReference type="SAM" id="Coils"/>
    </source>
</evidence>
<protein>
    <submittedName>
        <fullName evidence="3">Uncharacterized protein</fullName>
    </submittedName>
</protein>
<feature type="compositionally biased region" description="Polar residues" evidence="2">
    <location>
        <begin position="785"/>
        <end position="796"/>
    </location>
</feature>
<feature type="compositionally biased region" description="Low complexity" evidence="2">
    <location>
        <begin position="439"/>
        <end position="448"/>
    </location>
</feature>
<feature type="compositionally biased region" description="Low complexity" evidence="2">
    <location>
        <begin position="685"/>
        <end position="696"/>
    </location>
</feature>
<feature type="region of interest" description="Disordered" evidence="2">
    <location>
        <begin position="352"/>
        <end position="397"/>
    </location>
</feature>